<evidence type="ECO:0000256" key="2">
    <source>
        <dbReference type="ARBA" id="ARBA00006671"/>
    </source>
</evidence>
<evidence type="ECO:0000259" key="6">
    <source>
        <dbReference type="Pfam" id="PF00419"/>
    </source>
</evidence>
<name>A0ABY6JD79_9ENTR</name>
<dbReference type="Gene3D" id="2.60.40.3310">
    <property type="match status" value="1"/>
</dbReference>
<accession>A0ABY6JD79</accession>
<organism evidence="7 8">
    <name type="scientific">Siccibacter colletis</name>
    <dbReference type="NCBI Taxonomy" id="1505757"/>
    <lineage>
        <taxon>Bacteria</taxon>
        <taxon>Pseudomonadati</taxon>
        <taxon>Pseudomonadota</taxon>
        <taxon>Gammaproteobacteria</taxon>
        <taxon>Enterobacterales</taxon>
        <taxon>Enterobacteriaceae</taxon>
        <taxon>Siccibacter</taxon>
    </lineage>
</organism>
<evidence type="ECO:0000256" key="5">
    <source>
        <dbReference type="SAM" id="SignalP"/>
    </source>
</evidence>
<comment type="subcellular location">
    <subcellularLocation>
        <location evidence="1">Fimbrium</location>
    </subcellularLocation>
</comment>
<evidence type="ECO:0000256" key="4">
    <source>
        <dbReference type="ARBA" id="ARBA00023263"/>
    </source>
</evidence>
<dbReference type="PANTHER" id="PTHR33420">
    <property type="entry name" value="FIMBRIAL SUBUNIT ELFA-RELATED"/>
    <property type="match status" value="1"/>
</dbReference>
<keyword evidence="3 5" id="KW-0732">Signal</keyword>
<dbReference type="PANTHER" id="PTHR33420:SF3">
    <property type="entry name" value="FIMBRIAL SUBUNIT ELFA"/>
    <property type="match status" value="1"/>
</dbReference>
<dbReference type="Proteomes" id="UP001156318">
    <property type="component" value="Chromosome"/>
</dbReference>
<dbReference type="Gene3D" id="2.60.40.1090">
    <property type="entry name" value="Fimbrial-type adhesion domain"/>
    <property type="match status" value="1"/>
</dbReference>
<feature type="chain" id="PRO_5045543678" evidence="5">
    <location>
        <begin position="29"/>
        <end position="332"/>
    </location>
</feature>
<dbReference type="EMBL" id="CP074352">
    <property type="protein sequence ID" value="UYU31790.1"/>
    <property type="molecule type" value="Genomic_DNA"/>
</dbReference>
<dbReference type="Pfam" id="PF00419">
    <property type="entry name" value="Fimbrial"/>
    <property type="match status" value="1"/>
</dbReference>
<dbReference type="InterPro" id="IPR000259">
    <property type="entry name" value="Adhesion_dom_fimbrial"/>
</dbReference>
<dbReference type="PROSITE" id="PS51257">
    <property type="entry name" value="PROKAR_LIPOPROTEIN"/>
    <property type="match status" value="1"/>
</dbReference>
<evidence type="ECO:0000256" key="1">
    <source>
        <dbReference type="ARBA" id="ARBA00004561"/>
    </source>
</evidence>
<keyword evidence="8" id="KW-1185">Reference proteome</keyword>
<dbReference type="SUPFAM" id="SSF49401">
    <property type="entry name" value="Bacterial adhesins"/>
    <property type="match status" value="1"/>
</dbReference>
<reference evidence="7 8" key="1">
    <citation type="submission" date="2021-05" db="EMBL/GenBank/DDBJ databases">
        <title>Isolation, identification, and the growth promoting effects of Pantoea dispersa strain YSD J2 from the aboveground leaves of Cyperus esculentus L.Var. Sativus.</title>
        <authorList>
            <person name="Wang S."/>
            <person name="Tang X.M."/>
            <person name="Huang Y.N."/>
        </authorList>
    </citation>
    <scope>NUCLEOTIDE SEQUENCE [LARGE SCALE GENOMIC DNA]</scope>
    <source>
        <strain evidence="8">YSD YN2</strain>
    </source>
</reference>
<proteinExistence type="inferred from homology"/>
<gene>
    <name evidence="7" type="ORF">KFZ77_18570</name>
</gene>
<keyword evidence="4" id="KW-0281">Fimbrium</keyword>
<evidence type="ECO:0000313" key="7">
    <source>
        <dbReference type="EMBL" id="UYU31790.1"/>
    </source>
</evidence>
<sequence>MPLTMSKQRIVYLTKIALFLIVTQGAFATATAAACLPSPHREPLNLTVPLTVQMPSNAISAPVGSVLYKKEASLAQLTGTHRDITDACVEQLRKNLKGRITARQSGFNTFATSLPGLGLRVTIIYEKAGWPRKEWVMPFIAPVVDLTRAALTTDDIRLRLEMVKTGALESGMLNLRLPSLLSLNDNSLVVSLALTVLAAKAHCTILVPNPQITLPPIDAAALASNTSKKLYPVGVNLLCLNTNKASLSIEGLNDSQSPSIFKNVSPEDPAGGVGIEMLYNGSVMQPGRAMDITLPQQQSGFAVPLAVRYAKTKEKVTKGNVKAQITLRINYL</sequence>
<dbReference type="InterPro" id="IPR008966">
    <property type="entry name" value="Adhesion_dom_sf"/>
</dbReference>
<protein>
    <submittedName>
        <fullName evidence="7">Fimbrial protein</fullName>
    </submittedName>
</protein>
<feature type="domain" description="Fimbrial-type adhesion" evidence="6">
    <location>
        <begin position="194"/>
        <end position="331"/>
    </location>
</feature>
<dbReference type="InterPro" id="IPR050263">
    <property type="entry name" value="Bact_Fimbrial_Adh_Pro"/>
</dbReference>
<evidence type="ECO:0000256" key="3">
    <source>
        <dbReference type="ARBA" id="ARBA00022729"/>
    </source>
</evidence>
<evidence type="ECO:0000313" key="8">
    <source>
        <dbReference type="Proteomes" id="UP001156318"/>
    </source>
</evidence>
<comment type="similarity">
    <text evidence="2">Belongs to the fimbrial protein family.</text>
</comment>
<dbReference type="InterPro" id="IPR036937">
    <property type="entry name" value="Adhesion_dom_fimbrial_sf"/>
</dbReference>
<feature type="signal peptide" evidence="5">
    <location>
        <begin position="1"/>
        <end position="28"/>
    </location>
</feature>